<dbReference type="Proteomes" id="UP000799755">
    <property type="component" value="Unassembled WGS sequence"/>
</dbReference>
<proteinExistence type="predicted"/>
<gene>
    <name evidence="1" type="ORF">BDR25DRAFT_19457</name>
</gene>
<organism evidence="1 2">
    <name type="scientific">Lindgomyces ingoldianus</name>
    <dbReference type="NCBI Taxonomy" id="673940"/>
    <lineage>
        <taxon>Eukaryota</taxon>
        <taxon>Fungi</taxon>
        <taxon>Dikarya</taxon>
        <taxon>Ascomycota</taxon>
        <taxon>Pezizomycotina</taxon>
        <taxon>Dothideomycetes</taxon>
        <taxon>Pleosporomycetidae</taxon>
        <taxon>Pleosporales</taxon>
        <taxon>Lindgomycetaceae</taxon>
        <taxon>Lindgomyces</taxon>
    </lineage>
</organism>
<comment type="caution">
    <text evidence="1">The sequence shown here is derived from an EMBL/GenBank/DDBJ whole genome shotgun (WGS) entry which is preliminary data.</text>
</comment>
<keyword evidence="2" id="KW-1185">Reference proteome</keyword>
<evidence type="ECO:0000313" key="2">
    <source>
        <dbReference type="Proteomes" id="UP000799755"/>
    </source>
</evidence>
<accession>A0ACB6R1L0</accession>
<reference evidence="1" key="1">
    <citation type="journal article" date="2020" name="Stud. Mycol.">
        <title>101 Dothideomycetes genomes: a test case for predicting lifestyles and emergence of pathogens.</title>
        <authorList>
            <person name="Haridas S."/>
            <person name="Albert R."/>
            <person name="Binder M."/>
            <person name="Bloem J."/>
            <person name="Labutti K."/>
            <person name="Salamov A."/>
            <person name="Andreopoulos B."/>
            <person name="Baker S."/>
            <person name="Barry K."/>
            <person name="Bills G."/>
            <person name="Bluhm B."/>
            <person name="Cannon C."/>
            <person name="Castanera R."/>
            <person name="Culley D."/>
            <person name="Daum C."/>
            <person name="Ezra D."/>
            <person name="Gonzalez J."/>
            <person name="Henrissat B."/>
            <person name="Kuo A."/>
            <person name="Liang C."/>
            <person name="Lipzen A."/>
            <person name="Lutzoni F."/>
            <person name="Magnuson J."/>
            <person name="Mondo S."/>
            <person name="Nolan M."/>
            <person name="Ohm R."/>
            <person name="Pangilinan J."/>
            <person name="Park H.-J."/>
            <person name="Ramirez L."/>
            <person name="Alfaro M."/>
            <person name="Sun H."/>
            <person name="Tritt A."/>
            <person name="Yoshinaga Y."/>
            <person name="Zwiers L.-H."/>
            <person name="Turgeon B."/>
            <person name="Goodwin S."/>
            <person name="Spatafora J."/>
            <person name="Crous P."/>
            <person name="Grigoriev I."/>
        </authorList>
    </citation>
    <scope>NUCLEOTIDE SEQUENCE</scope>
    <source>
        <strain evidence="1">ATCC 200398</strain>
    </source>
</reference>
<protein>
    <submittedName>
        <fullName evidence="1">Uncharacterized protein</fullName>
    </submittedName>
</protein>
<sequence length="421" mass="48889">MCDGAVYANLMNQLLCHDADEFEWERGRVQLGLTLQFHVFSGGRPGGFISTGYYPDLCLVYRDVQFILIRLQDGQEKFGIVLVQRWRKGEEEKLDENLHVLWLEEDDILNCPVQQFLALAFADGAFASITSRSDIQNAKLDSDEDVRTFQYKPEMPDQPFLVDPKGKPLHYAQFWYNLKWLSIRAGYIEHIRPYDIRRGTANKLDEAVEVSTNSRNRLLGHSSDKVYQKYYQSNISMVDIKGIVLRDKADEGFDTTALRRNLRLKRVPSRLPSRANQKFLTQFRMSMITEPEITKDVLHKRARAAAWKDFQASWTERYETIEPPEHQHLSRIKDSVEHLGNLDDPETKSRIMMRFDEHRRLIKEEVGKPGYSLRTSPALDSLVFLARRNYTHSALYYPGTEPEESTSGALRCRFCRIDLVG</sequence>
<name>A0ACB6R1L0_9PLEO</name>
<dbReference type="EMBL" id="MU003503">
    <property type="protein sequence ID" value="KAF2472222.1"/>
    <property type="molecule type" value="Genomic_DNA"/>
</dbReference>
<evidence type="ECO:0000313" key="1">
    <source>
        <dbReference type="EMBL" id="KAF2472222.1"/>
    </source>
</evidence>